<dbReference type="PROSITE" id="PS50041">
    <property type="entry name" value="C_TYPE_LECTIN_2"/>
    <property type="match status" value="1"/>
</dbReference>
<dbReference type="AlphaFoldDB" id="A0A9Q1C7E2"/>
<dbReference type="InterPro" id="IPR016186">
    <property type="entry name" value="C-type_lectin-like/link_sf"/>
</dbReference>
<dbReference type="SUPFAM" id="SSF56436">
    <property type="entry name" value="C-type lectin-like"/>
    <property type="match status" value="1"/>
</dbReference>
<dbReference type="SMART" id="SM00034">
    <property type="entry name" value="CLECT"/>
    <property type="match status" value="1"/>
</dbReference>
<keyword evidence="7" id="KW-0677">Repeat</keyword>
<dbReference type="InterPro" id="IPR016187">
    <property type="entry name" value="CTDL_fold"/>
</dbReference>
<sequence length="876" mass="96287">MMGNRISAHQEFKFSWGIPKPPPWLRAFTARSTGFGRRCVCPLSQNPESAPGEGYSMTGHLASYTCKVEISLLSIPSTATTTTTTTRLTTDASTDLQSTQGRTTSTQTTFFTDLTDTSGSTSTPTTVNTDQTDTAATTTTTTRLTTDASTDLQSTQGRTTLTQTTLFTEPTDTSGLTTSTLTTSSTDHTDTAGLTTLPPTTLYTDLTYISGLTTFLGTTFPQNTAPSTEPPEPPGETTEEDQTTTVEVTTGAVPTTDVEPTTEEGETTTDGRDLIYTTRDLPDTTRDLPDTTQDATTTRVGFCQDTVPLIHGNCYVIIEQAGGVSFEEAQSLCRGLDGELAKITPTVLDSRLETLFDPNGIQDSWIGLRRDSLDIYRWIIDNMPSEVSDWDMNEPTFECAYISFANEGKWRTDQCATARHAPLCQIPEENFELSIAAKFVPGDEQLPCEQDNPCLGNHVTCMNNSTRAVCICDVGYRFTDTTETSCIDINECEEGSHGCDSRLYLVCFNMDGSYSCECEEGYTRDSQGVCERSRSLSPSAASTSKPPSKPPSQPPSAISARMALRITSINSSVAVFSNELLDKDSPRFTSMSNFVCLSVTEFLEDLPLGSLDRCSALGFRSGSIIAYLQLDMSTTRENLPLEIVQDFFILKLKETDREGYKLLESRNGNTLTIEERSIKFENIDDISCENYQCFNGGSCRLDQEIFERSCICPPSFSGAMCEGELNEGQTKIEESPKPTSAVAFILIPIAVASFALLATVCCCCMALRTRLNRKSVLYRYREPSVPIPLQGMEMGLLRHTAPFHGGKEVVRNFTARPFFTHYEDDNQDDIRLERLFSGMRSTMGQTSRSETSDEDNSISGLREIFHPYTADGSINY</sequence>
<dbReference type="InterPro" id="IPR018097">
    <property type="entry name" value="EGF_Ca-bd_CS"/>
</dbReference>
<dbReference type="PROSITE" id="PS01186">
    <property type="entry name" value="EGF_2"/>
    <property type="match status" value="1"/>
</dbReference>
<reference evidence="16" key="1">
    <citation type="submission" date="2021-10" db="EMBL/GenBank/DDBJ databases">
        <title>Tropical sea cucumber genome reveals ecological adaptation and Cuvierian tubules defense mechanism.</title>
        <authorList>
            <person name="Chen T."/>
        </authorList>
    </citation>
    <scope>NUCLEOTIDE SEQUENCE</scope>
    <source>
        <strain evidence="16">Nanhai2018</strain>
        <tissue evidence="16">Muscle</tissue>
    </source>
</reference>
<dbReference type="PROSITE" id="PS00022">
    <property type="entry name" value="EGF_1"/>
    <property type="match status" value="1"/>
</dbReference>
<dbReference type="Pfam" id="PF07645">
    <property type="entry name" value="EGF_CA"/>
    <property type="match status" value="1"/>
</dbReference>
<evidence type="ECO:0000256" key="1">
    <source>
        <dbReference type="ARBA" id="ARBA00004479"/>
    </source>
</evidence>
<dbReference type="SUPFAM" id="SSF57196">
    <property type="entry name" value="EGF/Laminin"/>
    <property type="match status" value="1"/>
</dbReference>
<keyword evidence="9 13" id="KW-0472">Membrane</keyword>
<evidence type="ECO:0000259" key="14">
    <source>
        <dbReference type="PROSITE" id="PS50026"/>
    </source>
</evidence>
<evidence type="ECO:0000259" key="15">
    <source>
        <dbReference type="PROSITE" id="PS50041"/>
    </source>
</evidence>
<evidence type="ECO:0000313" key="16">
    <source>
        <dbReference type="EMBL" id="KAJ8039394.1"/>
    </source>
</evidence>
<feature type="region of interest" description="Disordered" evidence="12">
    <location>
        <begin position="536"/>
        <end position="557"/>
    </location>
</feature>
<dbReference type="SMART" id="SM00179">
    <property type="entry name" value="EGF_CA"/>
    <property type="match status" value="1"/>
</dbReference>
<feature type="compositionally biased region" description="Basic and acidic residues" evidence="12">
    <location>
        <begin position="280"/>
        <end position="289"/>
    </location>
</feature>
<dbReference type="SUPFAM" id="SSF57184">
    <property type="entry name" value="Growth factor receptor domain"/>
    <property type="match status" value="1"/>
</dbReference>
<evidence type="ECO:0000256" key="12">
    <source>
        <dbReference type="SAM" id="MobiDB-lite"/>
    </source>
</evidence>
<dbReference type="GO" id="GO:0016020">
    <property type="term" value="C:membrane"/>
    <property type="evidence" value="ECO:0007669"/>
    <property type="project" value="UniProtKB-SubCell"/>
</dbReference>
<dbReference type="Proteomes" id="UP001152320">
    <property type="component" value="Chromosome 7"/>
</dbReference>
<evidence type="ECO:0000256" key="8">
    <source>
        <dbReference type="ARBA" id="ARBA00022989"/>
    </source>
</evidence>
<dbReference type="CDD" id="cd00037">
    <property type="entry name" value="CLECT"/>
    <property type="match status" value="1"/>
</dbReference>
<keyword evidence="3" id="KW-0597">Phosphoprotein</keyword>
<dbReference type="FunFam" id="2.10.25.10:FF:000038">
    <property type="entry name" value="Fibrillin 2"/>
    <property type="match status" value="1"/>
</dbReference>
<dbReference type="Pfam" id="PF00059">
    <property type="entry name" value="Lectin_C"/>
    <property type="match status" value="1"/>
</dbReference>
<organism evidence="16 17">
    <name type="scientific">Holothuria leucospilota</name>
    <name type="common">Black long sea cucumber</name>
    <name type="synonym">Mertensiothuria leucospilota</name>
    <dbReference type="NCBI Taxonomy" id="206669"/>
    <lineage>
        <taxon>Eukaryota</taxon>
        <taxon>Metazoa</taxon>
        <taxon>Echinodermata</taxon>
        <taxon>Eleutherozoa</taxon>
        <taxon>Echinozoa</taxon>
        <taxon>Holothuroidea</taxon>
        <taxon>Aspidochirotacea</taxon>
        <taxon>Aspidochirotida</taxon>
        <taxon>Holothuriidae</taxon>
        <taxon>Holothuria</taxon>
    </lineage>
</organism>
<evidence type="ECO:0000256" key="13">
    <source>
        <dbReference type="SAM" id="Phobius"/>
    </source>
</evidence>
<dbReference type="InterPro" id="IPR001304">
    <property type="entry name" value="C-type_lectin-like"/>
</dbReference>
<comment type="caution">
    <text evidence="16">The sequence shown here is derived from an EMBL/GenBank/DDBJ whole genome shotgun (WGS) entry which is preliminary data.</text>
</comment>
<dbReference type="CDD" id="cd00054">
    <property type="entry name" value="EGF_CA"/>
    <property type="match status" value="1"/>
</dbReference>
<feature type="disulfide bond" evidence="11">
    <location>
        <begin position="693"/>
        <end position="710"/>
    </location>
</feature>
<feature type="compositionally biased region" description="Low complexity" evidence="12">
    <location>
        <begin position="536"/>
        <end position="546"/>
    </location>
</feature>
<proteinExistence type="predicted"/>
<feature type="region of interest" description="Disordered" evidence="12">
    <location>
        <begin position="219"/>
        <end position="292"/>
    </location>
</feature>
<dbReference type="GO" id="GO:0030246">
    <property type="term" value="F:carbohydrate binding"/>
    <property type="evidence" value="ECO:0007669"/>
    <property type="project" value="UniProtKB-KW"/>
</dbReference>
<dbReference type="PANTHER" id="PTHR14789">
    <property type="entry name" value="CHONDROLECTIN VARIANT CHODLFDELTAE"/>
    <property type="match status" value="1"/>
</dbReference>
<evidence type="ECO:0000313" key="17">
    <source>
        <dbReference type="Proteomes" id="UP001152320"/>
    </source>
</evidence>
<dbReference type="EMBL" id="JAIZAY010000007">
    <property type="protein sequence ID" value="KAJ8039394.1"/>
    <property type="molecule type" value="Genomic_DNA"/>
</dbReference>
<feature type="disulfide bond" evidence="11">
    <location>
        <begin position="712"/>
        <end position="721"/>
    </location>
</feature>
<accession>A0A9Q1C7E2</accession>
<keyword evidence="8 13" id="KW-1133">Transmembrane helix</keyword>
<feature type="compositionally biased region" description="Low complexity" evidence="12">
    <location>
        <begin position="243"/>
        <end position="259"/>
    </location>
</feature>
<dbReference type="InterPro" id="IPR000742">
    <property type="entry name" value="EGF"/>
</dbReference>
<dbReference type="SMART" id="SM00181">
    <property type="entry name" value="EGF"/>
    <property type="match status" value="3"/>
</dbReference>
<evidence type="ECO:0000256" key="2">
    <source>
        <dbReference type="ARBA" id="ARBA00022536"/>
    </source>
</evidence>
<gene>
    <name evidence="16" type="ORF">HOLleu_17101</name>
</gene>
<evidence type="ECO:0000256" key="5">
    <source>
        <dbReference type="ARBA" id="ARBA00022729"/>
    </source>
</evidence>
<dbReference type="OrthoDB" id="9946071at2759"/>
<keyword evidence="5" id="KW-0732">Signal</keyword>
<keyword evidence="17" id="KW-1185">Reference proteome</keyword>
<feature type="transmembrane region" description="Helical" evidence="13">
    <location>
        <begin position="741"/>
        <end position="767"/>
    </location>
</feature>
<dbReference type="InterPro" id="IPR009030">
    <property type="entry name" value="Growth_fac_rcpt_cys_sf"/>
</dbReference>
<evidence type="ECO:0000256" key="9">
    <source>
        <dbReference type="ARBA" id="ARBA00023136"/>
    </source>
</evidence>
<keyword evidence="4 13" id="KW-0812">Transmembrane</keyword>
<keyword evidence="10 11" id="KW-1015">Disulfide bond</keyword>
<dbReference type="PROSITE" id="PS50026">
    <property type="entry name" value="EGF_3"/>
    <property type="match status" value="1"/>
</dbReference>
<dbReference type="InterPro" id="IPR001881">
    <property type="entry name" value="EGF-like_Ca-bd_dom"/>
</dbReference>
<comment type="caution">
    <text evidence="11">Lacks conserved residue(s) required for the propagation of feature annotation.</text>
</comment>
<dbReference type="InterPro" id="IPR000152">
    <property type="entry name" value="EGF-type_Asp/Asn_hydroxyl_site"/>
</dbReference>
<evidence type="ECO:0000256" key="11">
    <source>
        <dbReference type="PROSITE-ProRule" id="PRU00076"/>
    </source>
</evidence>
<dbReference type="Gene3D" id="3.10.100.10">
    <property type="entry name" value="Mannose-Binding Protein A, subunit A"/>
    <property type="match status" value="1"/>
</dbReference>
<feature type="domain" description="C-type lectin" evidence="15">
    <location>
        <begin position="310"/>
        <end position="415"/>
    </location>
</feature>
<evidence type="ECO:0000256" key="4">
    <source>
        <dbReference type="ARBA" id="ARBA00022692"/>
    </source>
</evidence>
<dbReference type="PROSITE" id="PS01187">
    <property type="entry name" value="EGF_CA"/>
    <property type="match status" value="1"/>
</dbReference>
<dbReference type="Gene3D" id="2.10.25.10">
    <property type="entry name" value="Laminin"/>
    <property type="match status" value="3"/>
</dbReference>
<protein>
    <submittedName>
        <fullName evidence="16">Fibulin-2</fullName>
    </submittedName>
</protein>
<evidence type="ECO:0000256" key="3">
    <source>
        <dbReference type="ARBA" id="ARBA00022553"/>
    </source>
</evidence>
<dbReference type="PROSITE" id="PS00010">
    <property type="entry name" value="ASX_HYDROXYL"/>
    <property type="match status" value="1"/>
</dbReference>
<keyword evidence="2 11" id="KW-0245">EGF-like domain</keyword>
<evidence type="ECO:0000256" key="7">
    <source>
        <dbReference type="ARBA" id="ARBA00022737"/>
    </source>
</evidence>
<keyword evidence="6" id="KW-0430">Lectin</keyword>
<dbReference type="InterPro" id="IPR049883">
    <property type="entry name" value="NOTCH1_EGF-like"/>
</dbReference>
<dbReference type="GO" id="GO:0005509">
    <property type="term" value="F:calcium ion binding"/>
    <property type="evidence" value="ECO:0007669"/>
    <property type="project" value="InterPro"/>
</dbReference>
<dbReference type="InterPro" id="IPR051505">
    <property type="entry name" value="C-type_lectin_domain"/>
</dbReference>
<evidence type="ECO:0000256" key="10">
    <source>
        <dbReference type="ARBA" id="ARBA00023157"/>
    </source>
</evidence>
<feature type="domain" description="EGF-like" evidence="14">
    <location>
        <begin position="684"/>
        <end position="722"/>
    </location>
</feature>
<comment type="subcellular location">
    <subcellularLocation>
        <location evidence="1">Membrane</location>
        <topology evidence="1">Single-pass type I membrane protein</topology>
    </subcellularLocation>
</comment>
<evidence type="ECO:0000256" key="6">
    <source>
        <dbReference type="ARBA" id="ARBA00022734"/>
    </source>
</evidence>
<feature type="region of interest" description="Disordered" evidence="12">
    <location>
        <begin position="169"/>
        <end position="192"/>
    </location>
</feature>
<name>A0A9Q1C7E2_HOLLE</name>